<dbReference type="SMART" id="SM00354">
    <property type="entry name" value="HTH_LACI"/>
    <property type="match status" value="1"/>
</dbReference>
<evidence type="ECO:0000256" key="2">
    <source>
        <dbReference type="ARBA" id="ARBA00023125"/>
    </source>
</evidence>
<proteinExistence type="predicted"/>
<dbReference type="Proteomes" id="UP000241960">
    <property type="component" value="Unassembled WGS sequence"/>
</dbReference>
<gene>
    <name evidence="5" type="ORF">BU058_07105</name>
</gene>
<dbReference type="SUPFAM" id="SSF53822">
    <property type="entry name" value="Periplasmic binding protein-like I"/>
    <property type="match status" value="1"/>
</dbReference>
<reference evidence="5 6" key="1">
    <citation type="journal article" date="2016" name="Front. Microbiol.">
        <title>Comprehensive Phylogenetic Analysis of Bovine Non-aureus Staphylococci Species Based on Whole-Genome Sequencing.</title>
        <authorList>
            <person name="Naushad S."/>
            <person name="Barkema H.W."/>
            <person name="Luby C."/>
            <person name="Condas L.A."/>
            <person name="Nobrega D.B."/>
            <person name="Carson D.A."/>
            <person name="De Buck J."/>
        </authorList>
    </citation>
    <scope>NUCLEOTIDE SEQUENCE [LARGE SCALE GENOMIC DNA]</scope>
    <source>
        <strain evidence="5 6">SNUC 1231</strain>
    </source>
</reference>
<keyword evidence="2 5" id="KW-0238">DNA-binding</keyword>
<dbReference type="Pfam" id="PF13377">
    <property type="entry name" value="Peripla_BP_3"/>
    <property type="match status" value="1"/>
</dbReference>
<comment type="caution">
    <text evidence="5">The sequence shown here is derived from an EMBL/GenBank/DDBJ whole genome shotgun (WGS) entry which is preliminary data.</text>
</comment>
<dbReference type="AlphaFoldDB" id="A0A9Q6HP14"/>
<accession>A0A9Q6HP14</accession>
<dbReference type="SUPFAM" id="SSF47413">
    <property type="entry name" value="lambda repressor-like DNA-binding domains"/>
    <property type="match status" value="1"/>
</dbReference>
<dbReference type="CDD" id="cd01392">
    <property type="entry name" value="HTH_LacI"/>
    <property type="match status" value="1"/>
</dbReference>
<dbReference type="GO" id="GO:0000976">
    <property type="term" value="F:transcription cis-regulatory region binding"/>
    <property type="evidence" value="ECO:0007669"/>
    <property type="project" value="TreeGrafter"/>
</dbReference>
<evidence type="ECO:0000313" key="6">
    <source>
        <dbReference type="Proteomes" id="UP000241960"/>
    </source>
</evidence>
<sequence>MVTIKDVAKAANVAPSTVSRVMSDNPHISKKTKIKVKAAMEQLEYQPNNAARTLVTKQSNTIGIIQKSGHNEIKQNPFMIDVLIGIYNKCKACNYATISTTSEAYEDLQNEVDRMINYHSLDGFILLYSKQNDEIENILIEQEIPYVVIGKALGNNKAIHIDNDNVKASRELTQSLIESKHSNILFIAEKGDYEVVNDRIEGFKDIVQQNDIISNIMHFDMQRDDILAHFKKLCNDKQLPTAIITSDTMLNHMVLSVLYELKINIPDDLHTATFNDSYLNEFASPPQTAVNINPKLLGEVAGASVIDLIQGHPIEQYNRFIKTNIVHRISTKNRMKEICDE</sequence>
<evidence type="ECO:0000256" key="1">
    <source>
        <dbReference type="ARBA" id="ARBA00023015"/>
    </source>
</evidence>
<dbReference type="PANTHER" id="PTHR30146">
    <property type="entry name" value="LACI-RELATED TRANSCRIPTIONAL REPRESSOR"/>
    <property type="match status" value="1"/>
</dbReference>
<evidence type="ECO:0000256" key="3">
    <source>
        <dbReference type="ARBA" id="ARBA00023163"/>
    </source>
</evidence>
<feature type="domain" description="HTH lacI-type" evidence="4">
    <location>
        <begin position="2"/>
        <end position="56"/>
    </location>
</feature>
<dbReference type="CDD" id="cd06294">
    <property type="entry name" value="PBP1_MalR-like"/>
    <property type="match status" value="1"/>
</dbReference>
<dbReference type="InterPro" id="IPR028082">
    <property type="entry name" value="Peripla_BP_I"/>
</dbReference>
<evidence type="ECO:0000313" key="5">
    <source>
        <dbReference type="EMBL" id="PTI75586.1"/>
    </source>
</evidence>
<dbReference type="InterPro" id="IPR000843">
    <property type="entry name" value="HTH_LacI"/>
</dbReference>
<name>A0A9Q6HP14_9STAP</name>
<keyword evidence="1" id="KW-0805">Transcription regulation</keyword>
<dbReference type="Gene3D" id="3.40.50.2300">
    <property type="match status" value="2"/>
</dbReference>
<dbReference type="Pfam" id="PF00356">
    <property type="entry name" value="LacI"/>
    <property type="match status" value="1"/>
</dbReference>
<dbReference type="InterPro" id="IPR010982">
    <property type="entry name" value="Lambda_DNA-bd_dom_sf"/>
</dbReference>
<dbReference type="EMBL" id="PZFQ01000019">
    <property type="protein sequence ID" value="PTI75586.1"/>
    <property type="molecule type" value="Genomic_DNA"/>
</dbReference>
<evidence type="ECO:0000259" key="4">
    <source>
        <dbReference type="PROSITE" id="PS50932"/>
    </source>
</evidence>
<dbReference type="RefSeq" id="WP_073504413.1">
    <property type="nucleotide sequence ID" value="NZ_CP018199.1"/>
</dbReference>
<dbReference type="InterPro" id="IPR046335">
    <property type="entry name" value="LacI/GalR-like_sensor"/>
</dbReference>
<dbReference type="GO" id="GO:0003700">
    <property type="term" value="F:DNA-binding transcription factor activity"/>
    <property type="evidence" value="ECO:0007669"/>
    <property type="project" value="TreeGrafter"/>
</dbReference>
<dbReference type="PROSITE" id="PS50932">
    <property type="entry name" value="HTH_LACI_2"/>
    <property type="match status" value="1"/>
</dbReference>
<protein>
    <submittedName>
        <fullName evidence="5">LacI family DNA-binding transcriptional regulator</fullName>
    </submittedName>
</protein>
<dbReference type="Gene3D" id="1.10.260.40">
    <property type="entry name" value="lambda repressor-like DNA-binding domains"/>
    <property type="match status" value="1"/>
</dbReference>
<organism evidence="5 6">
    <name type="scientific">Staphylococcus succinus</name>
    <dbReference type="NCBI Taxonomy" id="61015"/>
    <lineage>
        <taxon>Bacteria</taxon>
        <taxon>Bacillati</taxon>
        <taxon>Bacillota</taxon>
        <taxon>Bacilli</taxon>
        <taxon>Bacillales</taxon>
        <taxon>Staphylococcaceae</taxon>
        <taxon>Staphylococcus</taxon>
    </lineage>
</organism>
<dbReference type="PANTHER" id="PTHR30146:SF109">
    <property type="entry name" value="HTH-TYPE TRANSCRIPTIONAL REGULATOR GALS"/>
    <property type="match status" value="1"/>
</dbReference>
<keyword evidence="3" id="KW-0804">Transcription</keyword>